<reference evidence="2 3" key="1">
    <citation type="submission" date="2018-03" db="EMBL/GenBank/DDBJ databases">
        <title>Genomic Encyclopedia of Archaeal and Bacterial Type Strains, Phase II (KMG-II): from individual species to whole genera.</title>
        <authorList>
            <person name="Goeker M."/>
        </authorList>
    </citation>
    <scope>NUCLEOTIDE SEQUENCE [LARGE SCALE GENOMIC DNA]</scope>
    <source>
        <strain evidence="2 3">DSM 45348</strain>
    </source>
</reference>
<dbReference type="InterPro" id="IPR038725">
    <property type="entry name" value="YdaG_split_barrel_FMN-bd"/>
</dbReference>
<dbReference type="PANTHER" id="PTHR34818:SF1">
    <property type="entry name" value="PROTEIN BLI-3"/>
    <property type="match status" value="1"/>
</dbReference>
<evidence type="ECO:0000313" key="3">
    <source>
        <dbReference type="Proteomes" id="UP000239209"/>
    </source>
</evidence>
<dbReference type="Pfam" id="PF16242">
    <property type="entry name" value="Pyrid_ox_like"/>
    <property type="match status" value="1"/>
</dbReference>
<dbReference type="AlphaFoldDB" id="A0A2T0SA02"/>
<dbReference type="OrthoDB" id="1432662at2"/>
<dbReference type="Proteomes" id="UP000239209">
    <property type="component" value="Unassembled WGS sequence"/>
</dbReference>
<evidence type="ECO:0000259" key="1">
    <source>
        <dbReference type="Pfam" id="PF16242"/>
    </source>
</evidence>
<dbReference type="SUPFAM" id="SSF50475">
    <property type="entry name" value="FMN-binding split barrel"/>
    <property type="match status" value="1"/>
</dbReference>
<gene>
    <name evidence="2" type="ORF">CLV70_105313</name>
</gene>
<sequence>MAEHGEQKSEQEKREKLKELVKDARIGMFTTMTAEGRHVSRPMALQDVEFDGDLWFFTYADSDLVAQVRANPQVNVSFSDAGQHAWTSVSGTAARTDDRAKAEELWNPMLKAWFPDGLETPNLTLVKVHAETAEYWESAHSSRVVTLLGFAKAAVTGRTPDAGENETVRL</sequence>
<dbReference type="Gene3D" id="2.30.110.10">
    <property type="entry name" value="Electron Transport, Fmn-binding Protein, Chain A"/>
    <property type="match status" value="1"/>
</dbReference>
<accession>A0A2T0SA02</accession>
<organism evidence="2 3">
    <name type="scientific">Pseudosporangium ferrugineum</name>
    <dbReference type="NCBI Taxonomy" id="439699"/>
    <lineage>
        <taxon>Bacteria</taxon>
        <taxon>Bacillati</taxon>
        <taxon>Actinomycetota</taxon>
        <taxon>Actinomycetes</taxon>
        <taxon>Micromonosporales</taxon>
        <taxon>Micromonosporaceae</taxon>
        <taxon>Pseudosporangium</taxon>
    </lineage>
</organism>
<feature type="domain" description="General stress protein FMN-binding split barrel" evidence="1">
    <location>
        <begin position="12"/>
        <end position="161"/>
    </location>
</feature>
<dbReference type="InterPro" id="IPR052917">
    <property type="entry name" value="Stress-Dev_Protein"/>
</dbReference>
<protein>
    <submittedName>
        <fullName evidence="2">General stress protein 26</fullName>
    </submittedName>
</protein>
<dbReference type="InterPro" id="IPR012349">
    <property type="entry name" value="Split_barrel_FMN-bd"/>
</dbReference>
<proteinExistence type="predicted"/>
<dbReference type="RefSeq" id="WP_106126798.1">
    <property type="nucleotide sequence ID" value="NZ_PVZG01000005.1"/>
</dbReference>
<evidence type="ECO:0000313" key="2">
    <source>
        <dbReference type="EMBL" id="PRY30143.1"/>
    </source>
</evidence>
<name>A0A2T0SA02_9ACTN</name>
<comment type="caution">
    <text evidence="2">The sequence shown here is derived from an EMBL/GenBank/DDBJ whole genome shotgun (WGS) entry which is preliminary data.</text>
</comment>
<keyword evidence="3" id="KW-1185">Reference proteome</keyword>
<dbReference type="PANTHER" id="PTHR34818">
    <property type="entry name" value="PROTEIN BLI-3"/>
    <property type="match status" value="1"/>
</dbReference>
<dbReference type="EMBL" id="PVZG01000005">
    <property type="protein sequence ID" value="PRY30143.1"/>
    <property type="molecule type" value="Genomic_DNA"/>
</dbReference>